<keyword evidence="1" id="KW-1133">Transmembrane helix</keyword>
<evidence type="ECO:0000256" key="1">
    <source>
        <dbReference type="SAM" id="Phobius"/>
    </source>
</evidence>
<proteinExistence type="predicted"/>
<keyword evidence="3" id="KW-1185">Reference proteome</keyword>
<keyword evidence="1" id="KW-0812">Transmembrane</keyword>
<feature type="transmembrane region" description="Helical" evidence="1">
    <location>
        <begin position="57"/>
        <end position="81"/>
    </location>
</feature>
<dbReference type="PANTHER" id="PTHR37314:SF4">
    <property type="entry name" value="UPF0700 TRANSMEMBRANE PROTEIN YOAK"/>
    <property type="match status" value="1"/>
</dbReference>
<evidence type="ECO:0000313" key="3">
    <source>
        <dbReference type="Proteomes" id="UP000640509"/>
    </source>
</evidence>
<sequence>MLVGHRRSQGRDYGLALFLALVAGASNAGGFFALAQYTSHMTGYLSQIADNLVVGNLVVLVTAVLAIASFTTGAAISAVLVNWARERRKGKHFALPLAVQGTCLACFALAGAFTTEAGRIFALAWLCGIMGMQNATITKISGARIRTTHATGMITDIGIEAGRAIYGRLWPESGVKEDREKLRILVFLVGAYVLGGVVGATGYLVMGFYFALPLAALLLALSLPSLLRRTRPYQRR</sequence>
<reference evidence="3" key="1">
    <citation type="journal article" date="2019" name="Int. J. Syst. Evol. Microbiol.">
        <title>The Global Catalogue of Microorganisms (GCM) 10K type strain sequencing project: providing services to taxonomists for standard genome sequencing and annotation.</title>
        <authorList>
            <consortium name="The Broad Institute Genomics Platform"/>
            <consortium name="The Broad Institute Genome Sequencing Center for Infectious Disease"/>
            <person name="Wu L."/>
            <person name="Ma J."/>
        </authorList>
    </citation>
    <scope>NUCLEOTIDE SEQUENCE [LARGE SCALE GENOMIC DNA]</scope>
    <source>
        <strain evidence="3">CGMCC 1.15419</strain>
    </source>
</reference>
<dbReference type="Pfam" id="PF06912">
    <property type="entry name" value="DUF1275"/>
    <property type="match status" value="1"/>
</dbReference>
<keyword evidence="1" id="KW-0472">Membrane</keyword>
<comment type="caution">
    <text evidence="2">The sequence shown here is derived from an EMBL/GenBank/DDBJ whole genome shotgun (WGS) entry which is preliminary data.</text>
</comment>
<feature type="transmembrane region" description="Helical" evidence="1">
    <location>
        <begin position="93"/>
        <end position="114"/>
    </location>
</feature>
<feature type="transmembrane region" description="Helical" evidence="1">
    <location>
        <begin position="12"/>
        <end position="37"/>
    </location>
</feature>
<protein>
    <submittedName>
        <fullName evidence="2">DUF1275 family protein</fullName>
    </submittedName>
</protein>
<accession>A0ABQ1VBS9</accession>
<gene>
    <name evidence="2" type="ORF">GCM10011402_00740</name>
</gene>
<feature type="transmembrane region" description="Helical" evidence="1">
    <location>
        <begin position="120"/>
        <end position="137"/>
    </location>
</feature>
<dbReference type="Proteomes" id="UP000640509">
    <property type="component" value="Unassembled WGS sequence"/>
</dbReference>
<dbReference type="PANTHER" id="PTHR37314">
    <property type="entry name" value="SLR0142 PROTEIN"/>
    <property type="match status" value="1"/>
</dbReference>
<dbReference type="InterPro" id="IPR010699">
    <property type="entry name" value="DUF1275"/>
</dbReference>
<organism evidence="2 3">
    <name type="scientific">Paracoccus acridae</name>
    <dbReference type="NCBI Taxonomy" id="1795310"/>
    <lineage>
        <taxon>Bacteria</taxon>
        <taxon>Pseudomonadati</taxon>
        <taxon>Pseudomonadota</taxon>
        <taxon>Alphaproteobacteria</taxon>
        <taxon>Rhodobacterales</taxon>
        <taxon>Paracoccaceae</taxon>
        <taxon>Paracoccus</taxon>
    </lineage>
</organism>
<name>A0ABQ1VBS9_9RHOB</name>
<dbReference type="EMBL" id="BMIV01000001">
    <property type="protein sequence ID" value="GGF52592.1"/>
    <property type="molecule type" value="Genomic_DNA"/>
</dbReference>
<evidence type="ECO:0000313" key="2">
    <source>
        <dbReference type="EMBL" id="GGF52592.1"/>
    </source>
</evidence>
<feature type="transmembrane region" description="Helical" evidence="1">
    <location>
        <begin position="210"/>
        <end position="227"/>
    </location>
</feature>
<feature type="transmembrane region" description="Helical" evidence="1">
    <location>
        <begin position="184"/>
        <end position="204"/>
    </location>
</feature>